<sequence>MTSARKAALDWLMAGAAGTEFRSWLAADPAHEAAFADVSRLWHDPAFLAALRSQKAARKRRVLRPALAMAASILVAAFLGLGALRLAGLPLRLAGLPLHLGDDYTTRIGAERSAILADGSELTLDTASAVDFGVGPSERSLTLRSGRIFIAVHHAAKPFRVHVGAIIVQDIGTEFSVDRRGGDVTVAVRQGQVSVQTPTGGESVKAGQAVSVIGGVLQPVQAIDPGITFAWLDHRLFFQDASLGDVVAELRRYQRGWIVMANPVLARIKVSGGYDLRQPAAAIDDLARLSGAAVTRVSDRLLILH</sequence>
<reference evidence="3" key="1">
    <citation type="journal article" date="2021" name="Microorganisms">
        <title>Acidisoma silvae sp. nov. and Acidisomacellulosilytica sp. nov., Two Acidophilic Bacteria Isolated from Decaying Wood, Hydrolyzing Cellulose and Producing Poly-3-hydroxybutyrate.</title>
        <authorList>
            <person name="Mieszkin S."/>
            <person name="Pouder E."/>
            <person name="Uroz S."/>
            <person name="Simon-Colin C."/>
            <person name="Alain K."/>
        </authorList>
    </citation>
    <scope>NUCLEOTIDE SEQUENCE</scope>
    <source>
        <strain evidence="3">HW T2.11</strain>
    </source>
</reference>
<evidence type="ECO:0000313" key="4">
    <source>
        <dbReference type="Proteomes" id="UP000708298"/>
    </source>
</evidence>
<name>A0A963YW75_9PROT</name>
<feature type="domain" description="FecR protein" evidence="2">
    <location>
        <begin position="102"/>
        <end position="193"/>
    </location>
</feature>
<reference evidence="3" key="2">
    <citation type="submission" date="2021-01" db="EMBL/GenBank/DDBJ databases">
        <authorList>
            <person name="Mieszkin S."/>
            <person name="Pouder E."/>
            <person name="Alain K."/>
        </authorList>
    </citation>
    <scope>NUCLEOTIDE SEQUENCE</scope>
    <source>
        <strain evidence="3">HW T2.11</strain>
    </source>
</reference>
<evidence type="ECO:0000256" key="1">
    <source>
        <dbReference type="SAM" id="Phobius"/>
    </source>
</evidence>
<dbReference type="AlphaFoldDB" id="A0A963YW75"/>
<dbReference type="InterPro" id="IPR012373">
    <property type="entry name" value="Ferrdict_sens_TM"/>
</dbReference>
<accession>A0A963YW75</accession>
<dbReference type="RefSeq" id="WP_227322938.1">
    <property type="nucleotide sequence ID" value="NZ_JAESVB010000012.1"/>
</dbReference>
<keyword evidence="1" id="KW-0472">Membrane</keyword>
<dbReference type="Gene3D" id="2.60.120.1440">
    <property type="match status" value="1"/>
</dbReference>
<proteinExistence type="predicted"/>
<dbReference type="EMBL" id="JAESVB010000012">
    <property type="protein sequence ID" value="MCB8877283.1"/>
    <property type="molecule type" value="Genomic_DNA"/>
</dbReference>
<organism evidence="3 4">
    <name type="scientific">Acidisoma silvae</name>
    <dbReference type="NCBI Taxonomy" id="2802396"/>
    <lineage>
        <taxon>Bacteria</taxon>
        <taxon>Pseudomonadati</taxon>
        <taxon>Pseudomonadota</taxon>
        <taxon>Alphaproteobacteria</taxon>
        <taxon>Acetobacterales</taxon>
        <taxon>Acidocellaceae</taxon>
        <taxon>Acidisoma</taxon>
    </lineage>
</organism>
<dbReference type="PANTHER" id="PTHR30273:SF2">
    <property type="entry name" value="PROTEIN FECR"/>
    <property type="match status" value="1"/>
</dbReference>
<evidence type="ECO:0000259" key="2">
    <source>
        <dbReference type="Pfam" id="PF04773"/>
    </source>
</evidence>
<dbReference type="Pfam" id="PF04773">
    <property type="entry name" value="FecR"/>
    <property type="match status" value="1"/>
</dbReference>
<keyword evidence="1" id="KW-0812">Transmembrane</keyword>
<gene>
    <name evidence="3" type="ORF">ASILVAE211_18950</name>
</gene>
<feature type="transmembrane region" description="Helical" evidence="1">
    <location>
        <begin position="62"/>
        <end position="84"/>
    </location>
</feature>
<dbReference type="PANTHER" id="PTHR30273">
    <property type="entry name" value="PERIPLASMIC SIGNAL SENSOR AND SIGMA FACTOR ACTIVATOR FECR-RELATED"/>
    <property type="match status" value="1"/>
</dbReference>
<protein>
    <submittedName>
        <fullName evidence="3">FecR domain-containing protein</fullName>
    </submittedName>
</protein>
<dbReference type="InterPro" id="IPR006860">
    <property type="entry name" value="FecR"/>
</dbReference>
<keyword evidence="4" id="KW-1185">Reference proteome</keyword>
<keyword evidence="1" id="KW-1133">Transmembrane helix</keyword>
<evidence type="ECO:0000313" key="3">
    <source>
        <dbReference type="EMBL" id="MCB8877283.1"/>
    </source>
</evidence>
<comment type="caution">
    <text evidence="3">The sequence shown here is derived from an EMBL/GenBank/DDBJ whole genome shotgun (WGS) entry which is preliminary data.</text>
</comment>
<dbReference type="Proteomes" id="UP000708298">
    <property type="component" value="Unassembled WGS sequence"/>
</dbReference>
<dbReference type="GO" id="GO:0016989">
    <property type="term" value="F:sigma factor antagonist activity"/>
    <property type="evidence" value="ECO:0007669"/>
    <property type="project" value="TreeGrafter"/>
</dbReference>
<dbReference type="PIRSF" id="PIRSF018266">
    <property type="entry name" value="FecR"/>
    <property type="match status" value="1"/>
</dbReference>